<feature type="transmembrane region" description="Helical" evidence="1">
    <location>
        <begin position="280"/>
        <end position="298"/>
    </location>
</feature>
<dbReference type="RefSeq" id="WP_394826096.1">
    <property type="nucleotide sequence ID" value="NZ_CP089984.1"/>
</dbReference>
<name>A0ABZ2M0G5_9BACT</name>
<feature type="transmembrane region" description="Helical" evidence="1">
    <location>
        <begin position="146"/>
        <end position="164"/>
    </location>
</feature>
<keyword evidence="1" id="KW-0472">Membrane</keyword>
<evidence type="ECO:0000313" key="3">
    <source>
        <dbReference type="Proteomes" id="UP001370348"/>
    </source>
</evidence>
<evidence type="ECO:0000256" key="1">
    <source>
        <dbReference type="SAM" id="Phobius"/>
    </source>
</evidence>
<sequence>MDGSVRYSGWSVTVPVLASLPAAAYIGVYCAQFPPLDPSFANGVGVILFVVLTLPVARLALRARRGPQPGEELSPGRAFKSALPLFLVIFGFPVWNTLTNLRPVREWSISSIVGATCAMALAYAWPIFTAARAIVTRAVSALDDSLLASTVALSATALFVRFSSESQHYHVSSLPLGAAVQVLALACGAVALAVSLRRWRWAAAVFRSAGEGWRVVDFQSTVHATVPPLDVAEDASMGDGVVVRRLASSEAPYRSHEHVHPVARTWRDTARALRPMVRRCVKAAVAFGAIAIATPLIVSRVPAVVHRAEEDTQYVAPSGRLGFPSQCRNREPVYFVPLGDQYALDVPGLARRYTEAYGVPFLVGRGRELPRAAYDEKRKQWAAEVILDDLKRHSTEIAPENAFIVGLTSHDLFLSEEDWRFVFGARDPPNRAVVSTARLGLGTPAGFSWAAVADYRLRKMVTRNLGFLYCDLESSANPASILFHRNVSVFDLDRMDESIW</sequence>
<evidence type="ECO:0000313" key="2">
    <source>
        <dbReference type="EMBL" id="WXB16472.1"/>
    </source>
</evidence>
<dbReference type="Proteomes" id="UP001370348">
    <property type="component" value="Chromosome"/>
</dbReference>
<feature type="transmembrane region" description="Helical" evidence="1">
    <location>
        <begin position="40"/>
        <end position="61"/>
    </location>
</feature>
<dbReference type="InterPro" id="IPR024079">
    <property type="entry name" value="MetalloPept_cat_dom_sf"/>
</dbReference>
<keyword evidence="3" id="KW-1185">Reference proteome</keyword>
<dbReference type="EMBL" id="CP089984">
    <property type="protein sequence ID" value="WXB16472.1"/>
    <property type="molecule type" value="Genomic_DNA"/>
</dbReference>
<feature type="transmembrane region" description="Helical" evidence="1">
    <location>
        <begin position="176"/>
        <end position="196"/>
    </location>
</feature>
<feature type="transmembrane region" description="Helical" evidence="1">
    <location>
        <begin position="82"/>
        <end position="101"/>
    </location>
</feature>
<keyword evidence="1" id="KW-0812">Transmembrane</keyword>
<dbReference type="Gene3D" id="3.40.390.10">
    <property type="entry name" value="Collagenase (Catalytic Domain)"/>
    <property type="match status" value="1"/>
</dbReference>
<feature type="transmembrane region" description="Helical" evidence="1">
    <location>
        <begin position="107"/>
        <end position="125"/>
    </location>
</feature>
<protein>
    <submittedName>
        <fullName evidence="2">Uncharacterized protein</fullName>
    </submittedName>
</protein>
<gene>
    <name evidence="2" type="ORF">LZC94_04145</name>
</gene>
<accession>A0ABZ2M0G5</accession>
<reference evidence="2 3" key="1">
    <citation type="submission" date="2021-12" db="EMBL/GenBank/DDBJ databases">
        <title>Discovery of the Pendulisporaceae a myxobacterial family with distinct sporulation behavior and unique specialized metabolism.</title>
        <authorList>
            <person name="Garcia R."/>
            <person name="Popoff A."/>
            <person name="Bader C.D."/>
            <person name="Loehr J."/>
            <person name="Walesch S."/>
            <person name="Walt C."/>
            <person name="Boldt J."/>
            <person name="Bunk B."/>
            <person name="Haeckl F.J.F.P.J."/>
            <person name="Gunesch A.P."/>
            <person name="Birkelbach J."/>
            <person name="Nuebel U."/>
            <person name="Pietschmann T."/>
            <person name="Bach T."/>
            <person name="Mueller R."/>
        </authorList>
    </citation>
    <scope>NUCLEOTIDE SEQUENCE [LARGE SCALE GENOMIC DNA]</scope>
    <source>
        <strain evidence="2 3">MSr11954</strain>
    </source>
</reference>
<feature type="transmembrane region" description="Helical" evidence="1">
    <location>
        <begin position="7"/>
        <end position="28"/>
    </location>
</feature>
<proteinExistence type="predicted"/>
<keyword evidence="1" id="KW-1133">Transmembrane helix</keyword>
<organism evidence="2 3">
    <name type="scientific">Pendulispora albinea</name>
    <dbReference type="NCBI Taxonomy" id="2741071"/>
    <lineage>
        <taxon>Bacteria</taxon>
        <taxon>Pseudomonadati</taxon>
        <taxon>Myxococcota</taxon>
        <taxon>Myxococcia</taxon>
        <taxon>Myxococcales</taxon>
        <taxon>Sorangiineae</taxon>
        <taxon>Pendulisporaceae</taxon>
        <taxon>Pendulispora</taxon>
    </lineage>
</organism>